<sequence>MHALHARLPKHFVLEERLERYRDAIETDPRSYAGAWREACTPLDGRQAFRELRVDLGCGKGGFAAESAAREPNVLFVGIDAEPICIAYAAQKAVEGGLDNLVLVPALGSAVDELFSPGEVDRIILNFPTPFPKKRDAWQRLTHLDQLMRYRTVLAPGGSVVLKTDSQPLFDFSLTQFDLAGYRLTWRSSDARRDRPDDPMSWYEERLSAQGATVFGLEAVPGPAPEHVEQTAELSLAEYLPQDLTNLSYVPHGMEGTVTNLRNLRAKRAMGKREG</sequence>
<organism evidence="8 9">
    <name type="scientific">Olsenella porci</name>
    <dbReference type="NCBI Taxonomy" id="2652279"/>
    <lineage>
        <taxon>Bacteria</taxon>
        <taxon>Bacillati</taxon>
        <taxon>Actinomycetota</taxon>
        <taxon>Coriobacteriia</taxon>
        <taxon>Coriobacteriales</taxon>
        <taxon>Atopobiaceae</taxon>
        <taxon>Olsenella</taxon>
    </lineage>
</organism>
<evidence type="ECO:0000256" key="5">
    <source>
        <dbReference type="ARBA" id="ARBA00022679"/>
    </source>
</evidence>
<evidence type="ECO:0000256" key="4">
    <source>
        <dbReference type="ARBA" id="ARBA00022603"/>
    </source>
</evidence>
<dbReference type="PROSITE" id="PS51625">
    <property type="entry name" value="SAM_MT_TRMB"/>
    <property type="match status" value="1"/>
</dbReference>
<dbReference type="Pfam" id="PF02390">
    <property type="entry name" value="Methyltransf_4"/>
    <property type="match status" value="1"/>
</dbReference>
<dbReference type="PANTHER" id="PTHR23417">
    <property type="entry name" value="3-DEOXY-D-MANNO-OCTULOSONIC-ACID TRANSFERASE/TRNA GUANINE-N 7 - -METHYLTRANSFERASE"/>
    <property type="match status" value="1"/>
</dbReference>
<reference evidence="8 9" key="1">
    <citation type="submission" date="2019-08" db="EMBL/GenBank/DDBJ databases">
        <title>In-depth cultivation of the pig gut microbiome towards novel bacterial diversity and tailored functional studies.</title>
        <authorList>
            <person name="Wylensek D."/>
            <person name="Hitch T.C.A."/>
            <person name="Clavel T."/>
        </authorList>
    </citation>
    <scope>NUCLEOTIDE SEQUENCE [LARGE SCALE GENOMIC DNA]</scope>
    <source>
        <strain evidence="8 9">CA-Schmier-601-WT-1</strain>
    </source>
</reference>
<dbReference type="GO" id="GO:0008176">
    <property type="term" value="F:tRNA (guanine(46)-N7)-methyltransferase activity"/>
    <property type="evidence" value="ECO:0007669"/>
    <property type="project" value="UniProtKB-EC"/>
</dbReference>
<evidence type="ECO:0000256" key="1">
    <source>
        <dbReference type="ARBA" id="ARBA00000142"/>
    </source>
</evidence>
<dbReference type="EMBL" id="VUNC01000005">
    <property type="protein sequence ID" value="MST72829.1"/>
    <property type="molecule type" value="Genomic_DNA"/>
</dbReference>
<dbReference type="Proteomes" id="UP000469325">
    <property type="component" value="Unassembled WGS sequence"/>
</dbReference>
<comment type="function">
    <text evidence="2">Catalyzes the formation of N(7)-methylguanine at position 46 (m7G46) in tRNA.</text>
</comment>
<keyword evidence="7" id="KW-0819">tRNA processing</keyword>
<dbReference type="PANTHER" id="PTHR23417:SF14">
    <property type="entry name" value="PENTACOTRIPEPTIDE-REPEAT REGION OF PRORP DOMAIN-CONTAINING PROTEIN"/>
    <property type="match status" value="1"/>
</dbReference>
<keyword evidence="4 8" id="KW-0489">Methyltransferase</keyword>
<dbReference type="InterPro" id="IPR029063">
    <property type="entry name" value="SAM-dependent_MTases_sf"/>
</dbReference>
<evidence type="ECO:0000256" key="7">
    <source>
        <dbReference type="ARBA" id="ARBA00022694"/>
    </source>
</evidence>
<keyword evidence="9" id="KW-1185">Reference proteome</keyword>
<evidence type="ECO:0000313" key="9">
    <source>
        <dbReference type="Proteomes" id="UP000469325"/>
    </source>
</evidence>
<evidence type="ECO:0000256" key="2">
    <source>
        <dbReference type="ARBA" id="ARBA00003015"/>
    </source>
</evidence>
<dbReference type="InterPro" id="IPR003358">
    <property type="entry name" value="tRNA_(Gua-N-7)_MeTrfase_Trmb"/>
</dbReference>
<dbReference type="SUPFAM" id="SSF53335">
    <property type="entry name" value="S-adenosyl-L-methionine-dependent methyltransferases"/>
    <property type="match status" value="1"/>
</dbReference>
<dbReference type="CDD" id="cd02440">
    <property type="entry name" value="AdoMet_MTases"/>
    <property type="match status" value="1"/>
</dbReference>
<keyword evidence="5 8" id="KW-0808">Transferase</keyword>
<gene>
    <name evidence="8" type="ORF">FYJ68_06890</name>
</gene>
<dbReference type="EC" id="2.1.1.33" evidence="3"/>
<protein>
    <recommendedName>
        <fullName evidence="3">tRNA (guanine(46)-N(7))-methyltransferase</fullName>
        <ecNumber evidence="3">2.1.1.33</ecNumber>
    </recommendedName>
</protein>
<dbReference type="GO" id="GO:0043527">
    <property type="term" value="C:tRNA methyltransferase complex"/>
    <property type="evidence" value="ECO:0007669"/>
    <property type="project" value="TreeGrafter"/>
</dbReference>
<keyword evidence="6" id="KW-0949">S-adenosyl-L-methionine</keyword>
<accession>A0A6N7XSC4</accession>
<name>A0A6N7XSC4_9ACTN</name>
<evidence type="ECO:0000256" key="6">
    <source>
        <dbReference type="ARBA" id="ARBA00022691"/>
    </source>
</evidence>
<comment type="catalytic activity">
    <reaction evidence="1">
        <text>guanosine(46) in tRNA + S-adenosyl-L-methionine = N(7)-methylguanosine(46) in tRNA + S-adenosyl-L-homocysteine</text>
        <dbReference type="Rhea" id="RHEA:42708"/>
        <dbReference type="Rhea" id="RHEA-COMP:10188"/>
        <dbReference type="Rhea" id="RHEA-COMP:10189"/>
        <dbReference type="ChEBI" id="CHEBI:57856"/>
        <dbReference type="ChEBI" id="CHEBI:59789"/>
        <dbReference type="ChEBI" id="CHEBI:74269"/>
        <dbReference type="ChEBI" id="CHEBI:74480"/>
        <dbReference type="EC" id="2.1.1.33"/>
    </reaction>
</comment>
<proteinExistence type="predicted"/>
<dbReference type="RefSeq" id="WP_154435364.1">
    <property type="nucleotide sequence ID" value="NZ_VUNC01000005.1"/>
</dbReference>
<comment type="caution">
    <text evidence="8">The sequence shown here is derived from an EMBL/GenBank/DDBJ whole genome shotgun (WGS) entry which is preliminary data.</text>
</comment>
<dbReference type="Gene3D" id="3.40.50.150">
    <property type="entry name" value="Vaccinia Virus protein VP39"/>
    <property type="match status" value="1"/>
</dbReference>
<dbReference type="AlphaFoldDB" id="A0A6N7XSC4"/>
<evidence type="ECO:0000256" key="3">
    <source>
        <dbReference type="ARBA" id="ARBA00011977"/>
    </source>
</evidence>
<evidence type="ECO:0000313" key="8">
    <source>
        <dbReference type="EMBL" id="MST72829.1"/>
    </source>
</evidence>